<feature type="transmembrane region" description="Helical" evidence="4">
    <location>
        <begin position="175"/>
        <end position="198"/>
    </location>
</feature>
<keyword evidence="2 4" id="KW-1133">Transmembrane helix</keyword>
<feature type="region of interest" description="Disordered" evidence="3">
    <location>
        <begin position="39"/>
        <end position="76"/>
    </location>
</feature>
<dbReference type="OrthoDB" id="5353557at2759"/>
<feature type="region of interest" description="Disordered" evidence="3">
    <location>
        <begin position="596"/>
        <end position="628"/>
    </location>
</feature>
<dbReference type="Gene3D" id="3.10.580.10">
    <property type="entry name" value="CBS-domain"/>
    <property type="match status" value="1"/>
</dbReference>
<dbReference type="PROSITE" id="PS51846">
    <property type="entry name" value="CNNM"/>
    <property type="match status" value="1"/>
</dbReference>
<dbReference type="GO" id="GO:0005737">
    <property type="term" value="C:cytoplasm"/>
    <property type="evidence" value="ECO:0007669"/>
    <property type="project" value="TreeGrafter"/>
</dbReference>
<evidence type="ECO:0000256" key="4">
    <source>
        <dbReference type="SAM" id="Phobius"/>
    </source>
</evidence>
<feature type="transmembrane region" description="Helical" evidence="4">
    <location>
        <begin position="149"/>
        <end position="169"/>
    </location>
</feature>
<dbReference type="InterPro" id="IPR045095">
    <property type="entry name" value="ACDP"/>
</dbReference>
<reference evidence="7 8" key="1">
    <citation type="journal article" date="2015" name="Sci. Rep.">
        <title>Genome of the facultative scuticociliatosis pathogen Pseudocohnilembus persalinus provides insight into its virulence through horizontal gene transfer.</title>
        <authorList>
            <person name="Xiong J."/>
            <person name="Wang G."/>
            <person name="Cheng J."/>
            <person name="Tian M."/>
            <person name="Pan X."/>
            <person name="Warren A."/>
            <person name="Jiang C."/>
            <person name="Yuan D."/>
            <person name="Miao W."/>
        </authorList>
    </citation>
    <scope>NUCLEOTIDE SEQUENCE [LARGE SCALE GENOMIC DNA]</scope>
    <source>
        <strain evidence="7">36N120E</strain>
    </source>
</reference>
<keyword evidence="5" id="KW-0732">Signal</keyword>
<proteinExistence type="predicted"/>
<evidence type="ECO:0000313" key="7">
    <source>
        <dbReference type="EMBL" id="KRW99653.1"/>
    </source>
</evidence>
<keyword evidence="8" id="KW-1185">Reference proteome</keyword>
<sequence>MIKIKSIFILVILGFILISVNSQEQETGLEKQNLSQLAEEEHLESGENDAELSEQNEEENNEEHESETENGEEQAVSHASSKYSYLEPMFYFSAIMATTLVTLAGLFSGLTVGLTSIDKLALEIKMNNGTKEDIEAGNAILPILNNYHILISTLLIANAICMEALPIFLNSIVPAYAAIIISTVAVVVVGEIIPQAYCTGPQQLQIAQKMAPLVRIMIIVLKPFTYFIAKQLDRILGADRDENYDQDQIRIMVSLYESMIPKCLNCQLIVEKQVNSNGKDFNCKRCEQTKVNEQNYFICKNSCFGQAICEQCYDSAAFLYSTEITVIKGVLDKIETKEQKEKQGQEFVKVNLSENKGFVPIEKAVMVTEHDKINRKSLEKITKKCYSSLFVRNKNKNEIIGIVKIKNLIQFFDSDSQHEFKSRMYTNLNFVPNDISYLDLINSFKDTSSDVAIVYENNSVFNLNKEDSKKNQAQRFQEEMKNQYNVENYSSLVPTNQVLQRNKQNKQELEYNGNKILGIYTIKDIFEDLINLDFGESQKDDQLLQERMHEEIQESNQKAYPLADPTTNSLLSLMRVDDSRPIAKIVQKASNKFKSNLLKRKQKEESEAIDVAQPEIENKKRSQTQFKR</sequence>
<dbReference type="PANTHER" id="PTHR12064">
    <property type="entry name" value="METAL TRANSPORTER CNNM"/>
    <property type="match status" value="1"/>
</dbReference>
<dbReference type="Pfam" id="PF01595">
    <property type="entry name" value="CNNM"/>
    <property type="match status" value="1"/>
</dbReference>
<feature type="signal peptide" evidence="5">
    <location>
        <begin position="1"/>
        <end position="22"/>
    </location>
</feature>
<dbReference type="InterPro" id="IPR046342">
    <property type="entry name" value="CBS_dom_sf"/>
</dbReference>
<dbReference type="PANTHER" id="PTHR12064:SF97">
    <property type="entry name" value="METAL TRANSPORTER CNNM-5"/>
    <property type="match status" value="1"/>
</dbReference>
<dbReference type="InParanoid" id="A0A0V0QBQ3"/>
<feature type="transmembrane region" description="Helical" evidence="4">
    <location>
        <begin position="90"/>
        <end position="117"/>
    </location>
</feature>
<keyword evidence="1" id="KW-0677">Repeat</keyword>
<evidence type="ECO:0000256" key="2">
    <source>
        <dbReference type="PROSITE-ProRule" id="PRU01193"/>
    </source>
</evidence>
<protein>
    <recommendedName>
        <fullName evidence="6">CNNM transmembrane domain-containing protein</fullName>
    </recommendedName>
</protein>
<evidence type="ECO:0000256" key="1">
    <source>
        <dbReference type="ARBA" id="ARBA00022737"/>
    </source>
</evidence>
<gene>
    <name evidence="7" type="ORF">PPERSA_03454</name>
</gene>
<accession>A0A0V0QBQ3</accession>
<evidence type="ECO:0000313" key="8">
    <source>
        <dbReference type="Proteomes" id="UP000054937"/>
    </source>
</evidence>
<feature type="chain" id="PRO_5006867388" description="CNNM transmembrane domain-containing protein" evidence="5">
    <location>
        <begin position="23"/>
        <end position="628"/>
    </location>
</feature>
<dbReference type="AlphaFoldDB" id="A0A0V0QBQ3"/>
<keyword evidence="2 4" id="KW-0472">Membrane</keyword>
<keyword evidence="2 4" id="KW-0812">Transmembrane</keyword>
<dbReference type="GO" id="GO:0010960">
    <property type="term" value="P:magnesium ion homeostasis"/>
    <property type="evidence" value="ECO:0007669"/>
    <property type="project" value="InterPro"/>
</dbReference>
<evidence type="ECO:0000259" key="6">
    <source>
        <dbReference type="PROSITE" id="PS51846"/>
    </source>
</evidence>
<feature type="domain" description="CNNM transmembrane" evidence="6">
    <location>
        <begin position="86"/>
        <end position="264"/>
    </location>
</feature>
<dbReference type="EMBL" id="LDAU01000205">
    <property type="protein sequence ID" value="KRW99653.1"/>
    <property type="molecule type" value="Genomic_DNA"/>
</dbReference>
<comment type="caution">
    <text evidence="7">The sequence shown here is derived from an EMBL/GenBank/DDBJ whole genome shotgun (WGS) entry which is preliminary data.</text>
</comment>
<dbReference type="SUPFAM" id="SSF54631">
    <property type="entry name" value="CBS-domain pair"/>
    <property type="match status" value="1"/>
</dbReference>
<organism evidence="7 8">
    <name type="scientific">Pseudocohnilembus persalinus</name>
    <name type="common">Ciliate</name>
    <dbReference type="NCBI Taxonomy" id="266149"/>
    <lineage>
        <taxon>Eukaryota</taxon>
        <taxon>Sar</taxon>
        <taxon>Alveolata</taxon>
        <taxon>Ciliophora</taxon>
        <taxon>Intramacronucleata</taxon>
        <taxon>Oligohymenophorea</taxon>
        <taxon>Scuticociliatia</taxon>
        <taxon>Philasterida</taxon>
        <taxon>Pseudocohnilembidae</taxon>
        <taxon>Pseudocohnilembus</taxon>
    </lineage>
</organism>
<dbReference type="Proteomes" id="UP000054937">
    <property type="component" value="Unassembled WGS sequence"/>
</dbReference>
<dbReference type="GO" id="GO:0016020">
    <property type="term" value="C:membrane"/>
    <property type="evidence" value="ECO:0007669"/>
    <property type="project" value="UniProtKB-UniRule"/>
</dbReference>
<dbReference type="InterPro" id="IPR002550">
    <property type="entry name" value="CNNM"/>
</dbReference>
<evidence type="ECO:0000256" key="5">
    <source>
        <dbReference type="SAM" id="SignalP"/>
    </source>
</evidence>
<feature type="compositionally biased region" description="Acidic residues" evidence="3">
    <location>
        <begin position="46"/>
        <end position="72"/>
    </location>
</feature>
<dbReference type="GO" id="GO:0030026">
    <property type="term" value="P:intracellular manganese ion homeostasis"/>
    <property type="evidence" value="ECO:0007669"/>
    <property type="project" value="TreeGrafter"/>
</dbReference>
<name>A0A0V0QBQ3_PSEPJ</name>
<evidence type="ECO:0000256" key="3">
    <source>
        <dbReference type="SAM" id="MobiDB-lite"/>
    </source>
</evidence>